<gene>
    <name evidence="1" type="ORF">TorRG33x02_232030</name>
</gene>
<evidence type="ECO:0008006" key="3">
    <source>
        <dbReference type="Google" id="ProtNLM"/>
    </source>
</evidence>
<dbReference type="Proteomes" id="UP000237000">
    <property type="component" value="Unassembled WGS sequence"/>
</dbReference>
<comment type="caution">
    <text evidence="1">The sequence shown here is derived from an EMBL/GenBank/DDBJ whole genome shotgun (WGS) entry which is preliminary data.</text>
</comment>
<name>A0A2P5E621_TREOI</name>
<evidence type="ECO:0000313" key="1">
    <source>
        <dbReference type="EMBL" id="PON80973.1"/>
    </source>
</evidence>
<evidence type="ECO:0000313" key="2">
    <source>
        <dbReference type="Proteomes" id="UP000237000"/>
    </source>
</evidence>
<sequence length="101" mass="10911">MVLFRYSYLKLNTDTIVRSSSKLNTDAFVSLGVRFGIGDLVQDHLGSAIFFRSVRIPGICSVEVGGLLAIKISLYLASIHSVSIIVIESDSLHAINALKAS</sequence>
<protein>
    <recommendedName>
        <fullName evidence="3">RNase H type-1 domain-containing protein</fullName>
    </recommendedName>
</protein>
<proteinExistence type="predicted"/>
<dbReference type="OrthoDB" id="10401793at2759"/>
<accession>A0A2P5E621</accession>
<dbReference type="CDD" id="cd06222">
    <property type="entry name" value="RNase_H_like"/>
    <property type="match status" value="1"/>
</dbReference>
<organism evidence="1 2">
    <name type="scientific">Trema orientale</name>
    <name type="common">Charcoal tree</name>
    <name type="synonym">Celtis orientalis</name>
    <dbReference type="NCBI Taxonomy" id="63057"/>
    <lineage>
        <taxon>Eukaryota</taxon>
        <taxon>Viridiplantae</taxon>
        <taxon>Streptophyta</taxon>
        <taxon>Embryophyta</taxon>
        <taxon>Tracheophyta</taxon>
        <taxon>Spermatophyta</taxon>
        <taxon>Magnoliopsida</taxon>
        <taxon>eudicotyledons</taxon>
        <taxon>Gunneridae</taxon>
        <taxon>Pentapetalae</taxon>
        <taxon>rosids</taxon>
        <taxon>fabids</taxon>
        <taxon>Rosales</taxon>
        <taxon>Cannabaceae</taxon>
        <taxon>Trema</taxon>
    </lineage>
</organism>
<reference evidence="2" key="1">
    <citation type="submission" date="2016-06" db="EMBL/GenBank/DDBJ databases">
        <title>Parallel loss of symbiosis genes in relatives of nitrogen-fixing non-legume Parasponia.</title>
        <authorList>
            <person name="Van Velzen R."/>
            <person name="Holmer R."/>
            <person name="Bu F."/>
            <person name="Rutten L."/>
            <person name="Van Zeijl A."/>
            <person name="Liu W."/>
            <person name="Santuari L."/>
            <person name="Cao Q."/>
            <person name="Sharma T."/>
            <person name="Shen D."/>
            <person name="Roswanjaya Y."/>
            <person name="Wardhani T."/>
            <person name="Kalhor M.S."/>
            <person name="Jansen J."/>
            <person name="Van den Hoogen J."/>
            <person name="Gungor B."/>
            <person name="Hartog M."/>
            <person name="Hontelez J."/>
            <person name="Verver J."/>
            <person name="Yang W.-C."/>
            <person name="Schijlen E."/>
            <person name="Repin R."/>
            <person name="Schilthuizen M."/>
            <person name="Schranz E."/>
            <person name="Heidstra R."/>
            <person name="Miyata K."/>
            <person name="Fedorova E."/>
            <person name="Kohlen W."/>
            <person name="Bisseling T."/>
            <person name="Smit S."/>
            <person name="Geurts R."/>
        </authorList>
    </citation>
    <scope>NUCLEOTIDE SEQUENCE [LARGE SCALE GENOMIC DNA]</scope>
    <source>
        <strain evidence="2">cv. RG33-2</strain>
    </source>
</reference>
<keyword evidence="2" id="KW-1185">Reference proteome</keyword>
<dbReference type="InParanoid" id="A0A2P5E621"/>
<dbReference type="InterPro" id="IPR044730">
    <property type="entry name" value="RNase_H-like_dom_plant"/>
</dbReference>
<dbReference type="EMBL" id="JXTC01000227">
    <property type="protein sequence ID" value="PON80973.1"/>
    <property type="molecule type" value="Genomic_DNA"/>
</dbReference>
<dbReference type="AlphaFoldDB" id="A0A2P5E621"/>